<accession>A0A3E2U306</accession>
<dbReference type="Pfam" id="PF00239">
    <property type="entry name" value="Resolvase"/>
    <property type="match status" value="1"/>
</dbReference>
<feature type="coiled-coil region" evidence="1">
    <location>
        <begin position="409"/>
        <end position="478"/>
    </location>
</feature>
<dbReference type="PANTHER" id="PTHR30461">
    <property type="entry name" value="DNA-INVERTASE FROM LAMBDOID PROPHAGE"/>
    <property type="match status" value="1"/>
</dbReference>
<name>A0A3E2U306_9FIRM</name>
<sequence>MFFQENEKYNCATYLRLSRSDGDQQESNSIKNQRALLNDYMGKHPELHKFDEYVDDGYSGTNFERPDFKRMMQDIEKRNVNCIIVKDLSRFGRNYIETGRYLERIFPFMGVRFIAINDHYDSAEENDDKGRILIPFNNLINDTYCRDISLRVRSHLDVKRKEGQFIGSFAGYGYRKDPKDKNHLIIDEYAAGIVQEIFKSKLNGMSSQRIASHLNELGVLPPNEYKRANGFNYTCGFQAGLNQKWTVVSVNRILKNESYTGTLIQGKRRKINYKVKKSHDVGSENWIRVEDAHDAIISKGEFQQVQQLLELDTRTAPSQTTVYPLSGFLRCADCGQNMIRRTVTKNGKKYQYYHCSTYKNGGGCTPHMINSEKLTESVLAAIRHQVTLLVEAEKVLSNAELASGEQIGIKILDSQITALEAELERYSNLKIRLYQDLCDDVVSREEYGEMNTRFAQKIKEAQDKIQEIREKKQEALKHDTLLPTWLEEFKQYEHIKTLERRVVVELIDHIDVHSKTEIEIHFCFEDELHSITEKFMEYQAHHGNEVAEE</sequence>
<comment type="caution">
    <text evidence="4">The sequence shown here is derived from an EMBL/GenBank/DDBJ whole genome shotgun (WGS) entry which is preliminary data.</text>
</comment>
<evidence type="ECO:0000256" key="1">
    <source>
        <dbReference type="SAM" id="Coils"/>
    </source>
</evidence>
<dbReference type="SMART" id="SM00857">
    <property type="entry name" value="Resolvase"/>
    <property type="match status" value="1"/>
</dbReference>
<dbReference type="Proteomes" id="UP000260782">
    <property type="component" value="Unassembled WGS sequence"/>
</dbReference>
<keyword evidence="1" id="KW-0175">Coiled coil</keyword>
<dbReference type="SUPFAM" id="SSF53041">
    <property type="entry name" value="Resolvase-like"/>
    <property type="match status" value="1"/>
</dbReference>
<dbReference type="Pfam" id="PF13408">
    <property type="entry name" value="Zn_ribbon_recom"/>
    <property type="match status" value="1"/>
</dbReference>
<gene>
    <name evidence="4" type="ORF">DWZ25_01905</name>
</gene>
<dbReference type="PROSITE" id="PS51736">
    <property type="entry name" value="RECOMBINASES_3"/>
    <property type="match status" value="1"/>
</dbReference>
<protein>
    <submittedName>
        <fullName evidence="4">Recombinase</fullName>
    </submittedName>
</protein>
<dbReference type="InterPro" id="IPR025827">
    <property type="entry name" value="Zn_ribbon_recom_dom"/>
</dbReference>
<organism evidence="4 5">
    <name type="scientific">Faecalibacterium prausnitzii</name>
    <dbReference type="NCBI Taxonomy" id="853"/>
    <lineage>
        <taxon>Bacteria</taxon>
        <taxon>Bacillati</taxon>
        <taxon>Bacillota</taxon>
        <taxon>Clostridia</taxon>
        <taxon>Eubacteriales</taxon>
        <taxon>Oscillospiraceae</taxon>
        <taxon>Faecalibacterium</taxon>
    </lineage>
</organism>
<dbReference type="Pfam" id="PF07508">
    <property type="entry name" value="Recombinase"/>
    <property type="match status" value="1"/>
</dbReference>
<evidence type="ECO:0000313" key="4">
    <source>
        <dbReference type="EMBL" id="RGB90574.1"/>
    </source>
</evidence>
<dbReference type="EMBL" id="QVES01000001">
    <property type="protein sequence ID" value="RGB90574.1"/>
    <property type="molecule type" value="Genomic_DNA"/>
</dbReference>
<dbReference type="InterPro" id="IPR038109">
    <property type="entry name" value="DNA_bind_recomb_sf"/>
</dbReference>
<dbReference type="RefSeq" id="WP_117529434.1">
    <property type="nucleotide sequence ID" value="NZ_QVES01000001.1"/>
</dbReference>
<dbReference type="GO" id="GO:0003677">
    <property type="term" value="F:DNA binding"/>
    <property type="evidence" value="ECO:0007669"/>
    <property type="project" value="InterPro"/>
</dbReference>
<dbReference type="InterPro" id="IPR006119">
    <property type="entry name" value="Resolv_N"/>
</dbReference>
<dbReference type="PROSITE" id="PS51737">
    <property type="entry name" value="RECOMBINASE_DNA_BIND"/>
    <property type="match status" value="1"/>
</dbReference>
<proteinExistence type="predicted"/>
<dbReference type="GO" id="GO:0000150">
    <property type="term" value="F:DNA strand exchange activity"/>
    <property type="evidence" value="ECO:0007669"/>
    <property type="project" value="InterPro"/>
</dbReference>
<dbReference type="InterPro" id="IPR050639">
    <property type="entry name" value="SSR_resolvase"/>
</dbReference>
<evidence type="ECO:0000259" key="3">
    <source>
        <dbReference type="PROSITE" id="PS51737"/>
    </source>
</evidence>
<feature type="domain" description="Resolvase/invertase-type recombinase catalytic" evidence="2">
    <location>
        <begin position="10"/>
        <end position="163"/>
    </location>
</feature>
<evidence type="ECO:0000313" key="5">
    <source>
        <dbReference type="Proteomes" id="UP000260782"/>
    </source>
</evidence>
<dbReference type="Gene3D" id="3.40.50.1390">
    <property type="entry name" value="Resolvase, N-terminal catalytic domain"/>
    <property type="match status" value="1"/>
</dbReference>
<dbReference type="PANTHER" id="PTHR30461:SF23">
    <property type="entry name" value="DNA RECOMBINASE-RELATED"/>
    <property type="match status" value="1"/>
</dbReference>
<reference evidence="4 5" key="1">
    <citation type="submission" date="2018-08" db="EMBL/GenBank/DDBJ databases">
        <title>A genome reference for cultivated species of the human gut microbiota.</title>
        <authorList>
            <person name="Zou Y."/>
            <person name="Xue W."/>
            <person name="Luo G."/>
        </authorList>
    </citation>
    <scope>NUCLEOTIDE SEQUENCE [LARGE SCALE GENOMIC DNA]</scope>
    <source>
        <strain evidence="4 5">AF31-14AC</strain>
    </source>
</reference>
<feature type="domain" description="Recombinase" evidence="3">
    <location>
        <begin position="171"/>
        <end position="315"/>
    </location>
</feature>
<dbReference type="InterPro" id="IPR011109">
    <property type="entry name" value="DNA_bind_recombinase_dom"/>
</dbReference>
<dbReference type="AlphaFoldDB" id="A0A3E2U306"/>
<dbReference type="Gene3D" id="3.90.1750.20">
    <property type="entry name" value="Putative Large Serine Recombinase, Chain B, Domain 2"/>
    <property type="match status" value="1"/>
</dbReference>
<dbReference type="InterPro" id="IPR036162">
    <property type="entry name" value="Resolvase-like_N_sf"/>
</dbReference>
<evidence type="ECO:0000259" key="2">
    <source>
        <dbReference type="PROSITE" id="PS51736"/>
    </source>
</evidence>